<protein>
    <submittedName>
        <fullName evidence="1">Uncharacterized protein</fullName>
    </submittedName>
</protein>
<dbReference type="EMBL" id="BMJB01000001">
    <property type="protein sequence ID" value="GGA73012.1"/>
    <property type="molecule type" value="Genomic_DNA"/>
</dbReference>
<gene>
    <name evidence="1" type="ORF">GCM10011507_25800</name>
</gene>
<comment type="caution">
    <text evidence="1">The sequence shown here is derived from an EMBL/GenBank/DDBJ whole genome shotgun (WGS) entry which is preliminary data.</text>
</comment>
<dbReference type="AlphaFoldDB" id="A0A916W759"/>
<evidence type="ECO:0000313" key="2">
    <source>
        <dbReference type="Proteomes" id="UP000648801"/>
    </source>
</evidence>
<dbReference type="AntiFam" id="ANF00095">
    <property type="entry name" value="Shadow ORF (opposite ABC transporters)"/>
</dbReference>
<keyword evidence="2" id="KW-1185">Reference proteome</keyword>
<proteinExistence type="predicted"/>
<sequence length="152" mass="15908">MHGGDDPVFDGFAGQLGVVGLDGFGDLAADGHDRVERGHWLLKDHGETATAMAAHGFFRKREEFFACKLNAAGDVRDGGQEAQQGQRCGGLAAAGFADQTEGFSGCNVEGDALDGWVCAKGDAQIADFKEGRIHRADAIVAPARSGKKTTTD</sequence>
<dbReference type="Proteomes" id="UP000648801">
    <property type="component" value="Unassembled WGS sequence"/>
</dbReference>
<name>A0A916W759_9BACT</name>
<evidence type="ECO:0000313" key="1">
    <source>
        <dbReference type="EMBL" id="GGA73012.1"/>
    </source>
</evidence>
<organism evidence="1 2">
    <name type="scientific">Edaphobacter acidisoli</name>
    <dbReference type="NCBI Taxonomy" id="2040573"/>
    <lineage>
        <taxon>Bacteria</taxon>
        <taxon>Pseudomonadati</taxon>
        <taxon>Acidobacteriota</taxon>
        <taxon>Terriglobia</taxon>
        <taxon>Terriglobales</taxon>
        <taxon>Acidobacteriaceae</taxon>
        <taxon>Edaphobacter</taxon>
    </lineage>
</organism>
<reference evidence="1" key="2">
    <citation type="submission" date="2020-09" db="EMBL/GenBank/DDBJ databases">
        <authorList>
            <person name="Sun Q."/>
            <person name="Zhou Y."/>
        </authorList>
    </citation>
    <scope>NUCLEOTIDE SEQUENCE</scope>
    <source>
        <strain evidence="1">CGMCC 1.15447</strain>
    </source>
</reference>
<accession>A0A916W759</accession>
<reference evidence="1" key="1">
    <citation type="journal article" date="2014" name="Int. J. Syst. Evol. Microbiol.">
        <title>Complete genome sequence of Corynebacterium casei LMG S-19264T (=DSM 44701T), isolated from a smear-ripened cheese.</title>
        <authorList>
            <consortium name="US DOE Joint Genome Institute (JGI-PGF)"/>
            <person name="Walter F."/>
            <person name="Albersmeier A."/>
            <person name="Kalinowski J."/>
            <person name="Ruckert C."/>
        </authorList>
    </citation>
    <scope>NUCLEOTIDE SEQUENCE</scope>
    <source>
        <strain evidence="1">CGMCC 1.15447</strain>
    </source>
</reference>